<gene>
    <name evidence="2" type="ORF">A2114_01370</name>
</gene>
<comment type="caution">
    <text evidence="2">The sequence shown here is derived from an EMBL/GenBank/DDBJ whole genome shotgun (WGS) entry which is preliminary data.</text>
</comment>
<sequence>MAISLPSKRFWIFAIILIVVVVAMLWWLGRKSDELVDQGSIITATELTPEEKILNVQTLVIDRLSVARGLEEFDPASIPDDDAKVSTQTSENRESVSAYAALMTQALASYSQKQDNEAKIMVDALDTRNQAKALSLLSARTMYQGMVIKLESISVPPSALAIHKLMIISLKQMIYLLEPMSQILDEPVLALQASEKYLEANTQFFLTLNALNQYFRDQNLQFSDDNQIKATF</sequence>
<name>A0A1G2QBK2_9BACT</name>
<evidence type="ECO:0000256" key="1">
    <source>
        <dbReference type="SAM" id="Phobius"/>
    </source>
</evidence>
<reference evidence="2 3" key="1">
    <citation type="journal article" date="2016" name="Nat. Commun.">
        <title>Thousands of microbial genomes shed light on interconnected biogeochemical processes in an aquifer system.</title>
        <authorList>
            <person name="Anantharaman K."/>
            <person name="Brown C.T."/>
            <person name="Hug L.A."/>
            <person name="Sharon I."/>
            <person name="Castelle C.J."/>
            <person name="Probst A.J."/>
            <person name="Thomas B.C."/>
            <person name="Singh A."/>
            <person name="Wilkins M.J."/>
            <person name="Karaoz U."/>
            <person name="Brodie E.L."/>
            <person name="Williams K.H."/>
            <person name="Hubbard S.S."/>
            <person name="Banfield J.F."/>
        </authorList>
    </citation>
    <scope>NUCLEOTIDE SEQUENCE [LARGE SCALE GENOMIC DNA]</scope>
</reference>
<evidence type="ECO:0000313" key="2">
    <source>
        <dbReference type="EMBL" id="OHA57362.1"/>
    </source>
</evidence>
<protein>
    <submittedName>
        <fullName evidence="2">Uncharacterized protein</fullName>
    </submittedName>
</protein>
<keyword evidence="1" id="KW-1133">Transmembrane helix</keyword>
<organism evidence="2 3">
    <name type="scientific">Candidatus Vogelbacteria bacterium GWA1_51_14</name>
    <dbReference type="NCBI Taxonomy" id="1802435"/>
    <lineage>
        <taxon>Bacteria</taxon>
        <taxon>Candidatus Vogeliibacteriota</taxon>
    </lineage>
</organism>
<dbReference type="EMBL" id="MHTG01000015">
    <property type="protein sequence ID" value="OHA57362.1"/>
    <property type="molecule type" value="Genomic_DNA"/>
</dbReference>
<proteinExistence type="predicted"/>
<keyword evidence="1" id="KW-0812">Transmembrane</keyword>
<feature type="transmembrane region" description="Helical" evidence="1">
    <location>
        <begin position="12"/>
        <end position="29"/>
    </location>
</feature>
<dbReference type="AlphaFoldDB" id="A0A1G2QBK2"/>
<evidence type="ECO:0000313" key="3">
    <source>
        <dbReference type="Proteomes" id="UP000176494"/>
    </source>
</evidence>
<dbReference type="Proteomes" id="UP000176494">
    <property type="component" value="Unassembled WGS sequence"/>
</dbReference>
<keyword evidence="1" id="KW-0472">Membrane</keyword>
<dbReference type="STRING" id="1802435.A2114_01370"/>
<accession>A0A1G2QBK2</accession>